<gene>
    <name evidence="7" type="primary">HER2</name>
    <name evidence="7" type="ORF">VE01_05132</name>
</gene>
<dbReference type="SUPFAM" id="SSF75304">
    <property type="entry name" value="Amidase signature (AS) enzymes"/>
    <property type="match status" value="1"/>
</dbReference>
<dbReference type="GO" id="GO:0070681">
    <property type="term" value="P:glutaminyl-tRNAGln biosynthesis via transamidation"/>
    <property type="evidence" value="ECO:0007669"/>
    <property type="project" value="UniProtKB-UniRule"/>
</dbReference>
<dbReference type="Pfam" id="PF01425">
    <property type="entry name" value="Amidase"/>
    <property type="match status" value="1"/>
</dbReference>
<dbReference type="RefSeq" id="XP_018129206.1">
    <property type="nucleotide sequence ID" value="XM_018274598.2"/>
</dbReference>
<comment type="similarity">
    <text evidence="5">Belongs to the amidase family. GatA subfamily.</text>
</comment>
<dbReference type="InterPro" id="IPR000120">
    <property type="entry name" value="Amidase"/>
</dbReference>
<keyword evidence="4 5" id="KW-0648">Protein biosynthesis</keyword>
<sequence>MGSRISEEVVAVAKSGWKRGARNSPYKARFKKGPRDSSSNAFIRQEKSFRQWKIYRPTILPNRFRILAVKDNISTTSFETTCASNFLRDYEPPFDADVIKTLYKRGGAAVGSKTNMDEFGMGSHSVNSHYGAVTNSPPFEAYSAGGSSGGSAQAVASGSFQAALGTDTGGSVRLPAAYSGVTGLKPSYGRISRHGVIPYAHSLDTVGLFCKDPEEMTAFLIASQDLRTRDPTTPTEPATKRMTDAIRREEARLGRWPVTDTKPLRIGVPAEYNIAELSPAVRHTWQRTLDTLRSHGHTIVPVSLPSTKHALSAYYIIAAAEASSNLAKFDGVRYGSREDASDNPTGVLYASTRGAGFGDEVRRRILLGTYSLSASAMDNFFVQAQRVRRLVQRDFDRVFAMPNPLHPENQFDLADMPETTEMDSKLGPAEVDVLVVPTAPTLPPLLKDVKSQGSLAGYTNDVFTVPASLAGLPAISVPVPIAKEAREEGNVGFVGMQVIGQYFDDFHVINVGTMVAAGVRWPSRLEKLQEKWRIQRENAARNYEFRRPVGFGDK</sequence>
<dbReference type="InterPro" id="IPR036928">
    <property type="entry name" value="AS_sf"/>
</dbReference>
<evidence type="ECO:0000313" key="7">
    <source>
        <dbReference type="EMBL" id="OBT95473.1"/>
    </source>
</evidence>
<evidence type="ECO:0000256" key="5">
    <source>
        <dbReference type="HAMAP-Rule" id="MF_03150"/>
    </source>
</evidence>
<feature type="active site" description="Charge relay system" evidence="5">
    <location>
        <position position="70"/>
    </location>
</feature>
<keyword evidence="1 5" id="KW-0436">Ligase</keyword>
<evidence type="ECO:0000256" key="4">
    <source>
        <dbReference type="ARBA" id="ARBA00022917"/>
    </source>
</evidence>
<evidence type="ECO:0000256" key="2">
    <source>
        <dbReference type="ARBA" id="ARBA00022741"/>
    </source>
</evidence>
<protein>
    <recommendedName>
        <fullName evidence="5">Glutamyl-tRNA(Gln) amidotransferase subunit A, mitochondrial</fullName>
        <shortName evidence="5">Glu-AdT subunit A</shortName>
        <ecNumber evidence="5">6.3.5.7</ecNumber>
    </recommendedName>
</protein>
<dbReference type="InterPro" id="IPR004412">
    <property type="entry name" value="GatA"/>
</dbReference>
<reference evidence="8" key="2">
    <citation type="journal article" date="2018" name="Nat. Commun.">
        <title>Extreme sensitivity to ultraviolet light in the fungal pathogen causing white-nose syndrome of bats.</title>
        <authorList>
            <person name="Palmer J.M."/>
            <person name="Drees K.P."/>
            <person name="Foster J.T."/>
            <person name="Lindner D.L."/>
        </authorList>
    </citation>
    <scope>NUCLEOTIDE SEQUENCE [LARGE SCALE GENOMIC DNA]</scope>
    <source>
        <strain evidence="8">UAMH 10579</strain>
    </source>
</reference>
<dbReference type="EC" id="6.3.5.7" evidence="5"/>
<dbReference type="PANTHER" id="PTHR11895">
    <property type="entry name" value="TRANSAMIDASE"/>
    <property type="match status" value="1"/>
</dbReference>
<dbReference type="GO" id="GO:0050567">
    <property type="term" value="F:glutaminyl-tRNA synthase (glutamine-hydrolyzing) activity"/>
    <property type="evidence" value="ECO:0007669"/>
    <property type="project" value="UniProtKB-UniRule"/>
</dbReference>
<keyword evidence="5" id="KW-0496">Mitochondrion</keyword>
<dbReference type="OrthoDB" id="421993at2759"/>
<comment type="subcellular location">
    <subcellularLocation>
        <location evidence="5">Mitochondrion</location>
    </subcellularLocation>
</comment>
<dbReference type="Proteomes" id="UP000091956">
    <property type="component" value="Unassembled WGS sequence"/>
</dbReference>
<comment type="catalytic activity">
    <reaction evidence="5">
        <text>L-glutamyl-tRNA(Gln) + L-glutamine + ATP + H2O = L-glutaminyl-tRNA(Gln) + L-glutamate + ADP + phosphate + H(+)</text>
        <dbReference type="Rhea" id="RHEA:17521"/>
        <dbReference type="Rhea" id="RHEA-COMP:9681"/>
        <dbReference type="Rhea" id="RHEA-COMP:9684"/>
        <dbReference type="ChEBI" id="CHEBI:15377"/>
        <dbReference type="ChEBI" id="CHEBI:15378"/>
        <dbReference type="ChEBI" id="CHEBI:29985"/>
        <dbReference type="ChEBI" id="CHEBI:30616"/>
        <dbReference type="ChEBI" id="CHEBI:43474"/>
        <dbReference type="ChEBI" id="CHEBI:58359"/>
        <dbReference type="ChEBI" id="CHEBI:78520"/>
        <dbReference type="ChEBI" id="CHEBI:78521"/>
        <dbReference type="ChEBI" id="CHEBI:456216"/>
        <dbReference type="EC" id="6.3.5.7"/>
    </reaction>
</comment>
<dbReference type="GO" id="GO:0005524">
    <property type="term" value="F:ATP binding"/>
    <property type="evidence" value="ECO:0007669"/>
    <property type="project" value="UniProtKB-KW"/>
</dbReference>
<name>A0A1B8GHY8_9PEZI</name>
<evidence type="ECO:0000256" key="3">
    <source>
        <dbReference type="ARBA" id="ARBA00022840"/>
    </source>
</evidence>
<evidence type="ECO:0000313" key="8">
    <source>
        <dbReference type="Proteomes" id="UP000091956"/>
    </source>
</evidence>
<keyword evidence="2 5" id="KW-0547">Nucleotide-binding</keyword>
<reference evidence="7 8" key="1">
    <citation type="submission" date="2016-03" db="EMBL/GenBank/DDBJ databases">
        <title>Comparative genomics of Pseudogymnoascus destructans, the fungus causing white-nose syndrome of bats.</title>
        <authorList>
            <person name="Palmer J.M."/>
            <person name="Drees K.P."/>
            <person name="Foster J.T."/>
            <person name="Lindner D.L."/>
        </authorList>
    </citation>
    <scope>NUCLEOTIDE SEQUENCE [LARGE SCALE GENOMIC DNA]</scope>
    <source>
        <strain evidence="7 8">UAMH 10579</strain>
    </source>
</reference>
<keyword evidence="3 5" id="KW-0067">ATP-binding</keyword>
<dbReference type="GO" id="GO:0032543">
    <property type="term" value="P:mitochondrial translation"/>
    <property type="evidence" value="ECO:0007669"/>
    <property type="project" value="UniProtKB-UniRule"/>
</dbReference>
<dbReference type="Gene3D" id="3.90.1300.10">
    <property type="entry name" value="Amidase signature (AS) domain"/>
    <property type="match status" value="1"/>
</dbReference>
<dbReference type="InterPro" id="IPR023631">
    <property type="entry name" value="Amidase_dom"/>
</dbReference>
<organism evidence="7 8">
    <name type="scientific">Pseudogymnoascus verrucosus</name>
    <dbReference type="NCBI Taxonomy" id="342668"/>
    <lineage>
        <taxon>Eukaryota</taxon>
        <taxon>Fungi</taxon>
        <taxon>Dikarya</taxon>
        <taxon>Ascomycota</taxon>
        <taxon>Pezizomycotina</taxon>
        <taxon>Leotiomycetes</taxon>
        <taxon>Thelebolales</taxon>
        <taxon>Thelebolaceae</taxon>
        <taxon>Pseudogymnoascus</taxon>
    </lineage>
</organism>
<keyword evidence="7" id="KW-0808">Transferase</keyword>
<dbReference type="AlphaFoldDB" id="A0A1B8GHY8"/>
<feature type="active site" description="Acyl-ester intermediate" evidence="5">
    <location>
        <position position="171"/>
    </location>
</feature>
<dbReference type="EMBL" id="KV460235">
    <property type="protein sequence ID" value="OBT95473.1"/>
    <property type="molecule type" value="Genomic_DNA"/>
</dbReference>
<dbReference type="GO" id="GO:0030956">
    <property type="term" value="C:glutamyl-tRNA(Gln) amidotransferase complex"/>
    <property type="evidence" value="ECO:0007669"/>
    <property type="project" value="UniProtKB-UniRule"/>
</dbReference>
<feature type="domain" description="Amidase" evidence="6">
    <location>
        <begin position="67"/>
        <end position="508"/>
    </location>
</feature>
<dbReference type="GO" id="GO:0016740">
    <property type="term" value="F:transferase activity"/>
    <property type="evidence" value="ECO:0007669"/>
    <property type="project" value="UniProtKB-KW"/>
</dbReference>
<proteinExistence type="inferred from homology"/>
<evidence type="ECO:0000259" key="6">
    <source>
        <dbReference type="Pfam" id="PF01425"/>
    </source>
</evidence>
<keyword evidence="8" id="KW-1185">Reference proteome</keyword>
<dbReference type="GeneID" id="28838518"/>
<dbReference type="HAMAP" id="MF_00120">
    <property type="entry name" value="GatA"/>
    <property type="match status" value="1"/>
</dbReference>
<feature type="active site" description="Charge relay system" evidence="5">
    <location>
        <position position="147"/>
    </location>
</feature>
<dbReference type="PANTHER" id="PTHR11895:SF7">
    <property type="entry name" value="GLUTAMYL-TRNA(GLN) AMIDOTRANSFERASE SUBUNIT A, MITOCHONDRIAL"/>
    <property type="match status" value="1"/>
</dbReference>
<dbReference type="GO" id="GO:0005739">
    <property type="term" value="C:mitochondrion"/>
    <property type="evidence" value="ECO:0007669"/>
    <property type="project" value="UniProtKB-SubCell"/>
</dbReference>
<evidence type="ECO:0000256" key="1">
    <source>
        <dbReference type="ARBA" id="ARBA00022598"/>
    </source>
</evidence>
<dbReference type="STRING" id="342668.A0A1B8GHY8"/>
<comment type="function">
    <text evidence="5">Allows the formation of correctly charged Gln-tRNA(Gln) through the transamidation of misacylated Glu-tRNA(Gln) in the mitochondria. The reaction takes place in the presence of glutamine and ATP through an activated gamma-phospho-Glu-tRNA(Gln).</text>
</comment>
<accession>A0A1B8GHY8</accession>
<comment type="subunit">
    <text evidence="5">Subunit of the heterotrimeric GatCAB amidotransferase (AdT) complex, composed of A, B and C subunits.</text>
</comment>